<evidence type="ECO:0000313" key="10">
    <source>
        <dbReference type="Proteomes" id="UP000095100"/>
    </source>
</evidence>
<dbReference type="GO" id="GO:0016740">
    <property type="term" value="F:transferase activity"/>
    <property type="evidence" value="ECO:0007669"/>
    <property type="project" value="UniProtKB-KW"/>
</dbReference>
<dbReference type="InterPro" id="IPR040079">
    <property type="entry name" value="Glutathione_S-Trfase"/>
</dbReference>
<dbReference type="PROSITE" id="PS50405">
    <property type="entry name" value="GST_CTER"/>
    <property type="match status" value="1"/>
</dbReference>
<evidence type="ECO:0000256" key="1">
    <source>
        <dbReference type="ARBA" id="ARBA00004496"/>
    </source>
</evidence>
<dbReference type="InterPro" id="IPR004045">
    <property type="entry name" value="Glutathione_S-Trfase_N"/>
</dbReference>
<dbReference type="SUPFAM" id="SSF52833">
    <property type="entry name" value="Thioredoxin-like"/>
    <property type="match status" value="1"/>
</dbReference>
<dbReference type="AlphaFoldDB" id="A0A105Q484"/>
<dbReference type="InterPro" id="IPR051369">
    <property type="entry name" value="GST_Theta"/>
</dbReference>
<dbReference type="Gene3D" id="3.40.30.10">
    <property type="entry name" value="Glutaredoxin"/>
    <property type="match status" value="1"/>
</dbReference>
<evidence type="ECO:0000313" key="7">
    <source>
        <dbReference type="EMBL" id="KWE03145.1"/>
    </source>
</evidence>
<dbReference type="SFLD" id="SFLDG00358">
    <property type="entry name" value="Main_(cytGST)"/>
    <property type="match status" value="1"/>
</dbReference>
<dbReference type="Pfam" id="PF13410">
    <property type="entry name" value="GST_C_2"/>
    <property type="match status" value="1"/>
</dbReference>
<comment type="subcellular location">
    <subcellularLocation>
        <location evidence="1">Cytoplasm</location>
    </subcellularLocation>
</comment>
<dbReference type="InterPro" id="IPR010987">
    <property type="entry name" value="Glutathione-S-Trfase_C-like"/>
</dbReference>
<dbReference type="InterPro" id="IPR036282">
    <property type="entry name" value="Glutathione-S-Trfase_C_sf"/>
</dbReference>
<dbReference type="InterPro" id="IPR036249">
    <property type="entry name" value="Thioredoxin-like_sf"/>
</dbReference>
<dbReference type="CDD" id="cd03056">
    <property type="entry name" value="GST_N_4"/>
    <property type="match status" value="1"/>
</dbReference>
<dbReference type="PANTHER" id="PTHR43917:SF8">
    <property type="entry name" value="GH16740P-RELATED"/>
    <property type="match status" value="1"/>
</dbReference>
<dbReference type="EMBL" id="LPIX01000057">
    <property type="protein sequence ID" value="KWE03145.1"/>
    <property type="molecule type" value="Genomic_DNA"/>
</dbReference>
<dbReference type="RefSeq" id="WP_059807712.1">
    <property type="nucleotide sequence ID" value="NZ_CP013445.1"/>
</dbReference>
<keyword evidence="7" id="KW-0808">Transferase</keyword>
<evidence type="ECO:0000313" key="8">
    <source>
        <dbReference type="Proteomes" id="UP000057910"/>
    </source>
</evidence>
<dbReference type="Pfam" id="PF02798">
    <property type="entry name" value="GST_N"/>
    <property type="match status" value="1"/>
</dbReference>
<evidence type="ECO:0000256" key="2">
    <source>
        <dbReference type="ARBA" id="ARBA00022490"/>
    </source>
</evidence>
<dbReference type="GO" id="GO:0005737">
    <property type="term" value="C:cytoplasm"/>
    <property type="evidence" value="ECO:0007669"/>
    <property type="project" value="UniProtKB-SubCell"/>
</dbReference>
<evidence type="ECO:0000313" key="9">
    <source>
        <dbReference type="Proteomes" id="UP000062998"/>
    </source>
</evidence>
<sequence length="209" mass="22823">MHSKQSIRLYRFSLSGHSHSVELFASLLKLPIETIEIDLLRGEHRTPEFLALNPLGQVPVLEDGSLVLSDSHAILVYLAERYGARHWSGADAPPGAVQRFLSLAAGELAFGPAVLRRHALFGGQHDLVRARALSERLCAFFEQHLAGRDFLLGPQPSIADVACHTYLAHAPVGGFALDPYPRLRAWIARIEALDGFIPLADGMARAAHA</sequence>
<dbReference type="PROSITE" id="PS50404">
    <property type="entry name" value="GST_NTER"/>
    <property type="match status" value="1"/>
</dbReference>
<reference evidence="8 9" key="1">
    <citation type="submission" date="2015-11" db="EMBL/GenBank/DDBJ databases">
        <title>Expanding the genomic diversity of Burkholderia species for the development of highly accurate diagnostics.</title>
        <authorList>
            <person name="Sahl J."/>
            <person name="Keim P."/>
            <person name="Wagner D."/>
        </authorList>
    </citation>
    <scope>NUCLEOTIDE SEQUENCE [LARGE SCALE GENOMIC DNA]</scope>
    <source>
        <strain evidence="6 8">MSMB1585WGS</strain>
        <strain evidence="7 9">MSMB2167WGS</strain>
    </source>
</reference>
<evidence type="ECO:0000259" key="3">
    <source>
        <dbReference type="PROSITE" id="PS50404"/>
    </source>
</evidence>
<dbReference type="Gene3D" id="1.20.1050.10">
    <property type="match status" value="1"/>
</dbReference>
<evidence type="ECO:0000313" key="6">
    <source>
        <dbReference type="EMBL" id="KVN74904.1"/>
    </source>
</evidence>
<dbReference type="EMBL" id="CP013445">
    <property type="protein sequence ID" value="AOK21736.1"/>
    <property type="molecule type" value="Genomic_DNA"/>
</dbReference>
<evidence type="ECO:0000313" key="5">
    <source>
        <dbReference type="EMBL" id="AOK21736.1"/>
    </source>
</evidence>
<dbReference type="SFLD" id="SFLDS00019">
    <property type="entry name" value="Glutathione_Transferase_(cytos"/>
    <property type="match status" value="1"/>
</dbReference>
<dbReference type="PANTHER" id="PTHR43917">
    <property type="match status" value="1"/>
</dbReference>
<dbReference type="Proteomes" id="UP000095100">
    <property type="component" value="Chromosome 3"/>
</dbReference>
<dbReference type="OrthoDB" id="9797500at2"/>
<protein>
    <submittedName>
        <fullName evidence="7">Glutathione S-transferase</fullName>
    </submittedName>
</protein>
<organism evidence="7 9">
    <name type="scientific">Burkholderia ubonensis</name>
    <dbReference type="NCBI Taxonomy" id="101571"/>
    <lineage>
        <taxon>Bacteria</taxon>
        <taxon>Pseudomonadati</taxon>
        <taxon>Pseudomonadota</taxon>
        <taxon>Betaproteobacteria</taxon>
        <taxon>Burkholderiales</taxon>
        <taxon>Burkholderiaceae</taxon>
        <taxon>Burkholderia</taxon>
        <taxon>Burkholderia cepacia complex</taxon>
    </lineage>
</organism>
<feature type="domain" description="GST N-terminal" evidence="3">
    <location>
        <begin position="5"/>
        <end position="86"/>
    </location>
</feature>
<dbReference type="Proteomes" id="UP000062998">
    <property type="component" value="Unassembled WGS sequence"/>
</dbReference>
<feature type="domain" description="GST C-terminal" evidence="4">
    <location>
        <begin position="90"/>
        <end position="209"/>
    </location>
</feature>
<accession>A0A105Q484</accession>
<proteinExistence type="predicted"/>
<keyword evidence="2" id="KW-0963">Cytoplasm</keyword>
<name>A0A105Q484_9BURK</name>
<dbReference type="Proteomes" id="UP000057910">
    <property type="component" value="Unassembled WGS sequence"/>
</dbReference>
<evidence type="ECO:0000259" key="4">
    <source>
        <dbReference type="PROSITE" id="PS50405"/>
    </source>
</evidence>
<dbReference type="EMBL" id="LPAD01000110">
    <property type="protein sequence ID" value="KVN74904.1"/>
    <property type="molecule type" value="Genomic_DNA"/>
</dbReference>
<gene>
    <name evidence="6" type="ORF">WJ68_27685</name>
    <name evidence="5" type="ORF">WK67_03080</name>
    <name evidence="7" type="ORF">WL73_15410</name>
</gene>
<reference evidence="5 10" key="2">
    <citation type="submission" date="2015-12" db="EMBL/GenBank/DDBJ databases">
        <title>Diversity of Burkholderia near neighbor genomes.</title>
        <authorList>
            <person name="Sahl J."/>
            <person name="Wagner D."/>
            <person name="Keim P."/>
        </authorList>
    </citation>
    <scope>NUCLEOTIDE SEQUENCE [LARGE SCALE GENOMIC DNA]</scope>
    <source>
        <strain evidence="5 10">MSMB1189WGS</strain>
    </source>
</reference>
<dbReference type="SUPFAM" id="SSF47616">
    <property type="entry name" value="GST C-terminal domain-like"/>
    <property type="match status" value="1"/>
</dbReference>